<comment type="caution">
    <text evidence="2">The sequence shown here is derived from an EMBL/GenBank/DDBJ whole genome shotgun (WGS) entry which is preliminary data.</text>
</comment>
<dbReference type="SUPFAM" id="SSF54534">
    <property type="entry name" value="FKBP-like"/>
    <property type="match status" value="1"/>
</dbReference>
<feature type="domain" description="Transcription elongation factor GreA/GreB C-terminal" evidence="1">
    <location>
        <begin position="56"/>
        <end position="130"/>
    </location>
</feature>
<dbReference type="GO" id="GO:0006354">
    <property type="term" value="P:DNA-templated transcription elongation"/>
    <property type="evidence" value="ECO:0007669"/>
    <property type="project" value="TreeGrafter"/>
</dbReference>
<dbReference type="Proteomes" id="UP000197361">
    <property type="component" value="Unassembled WGS sequence"/>
</dbReference>
<organism evidence="2 3">
    <name type="scientific">Sphingopyxis bauzanensis</name>
    <dbReference type="NCBI Taxonomy" id="651663"/>
    <lineage>
        <taxon>Bacteria</taxon>
        <taxon>Pseudomonadati</taxon>
        <taxon>Pseudomonadota</taxon>
        <taxon>Alphaproteobacteria</taxon>
        <taxon>Sphingomonadales</taxon>
        <taxon>Sphingomonadaceae</taxon>
        <taxon>Sphingopyxis</taxon>
    </lineage>
</organism>
<dbReference type="GO" id="GO:0003677">
    <property type="term" value="F:DNA binding"/>
    <property type="evidence" value="ECO:0007669"/>
    <property type="project" value="InterPro"/>
</dbReference>
<dbReference type="GO" id="GO:0070063">
    <property type="term" value="F:RNA polymerase binding"/>
    <property type="evidence" value="ECO:0007669"/>
    <property type="project" value="InterPro"/>
</dbReference>
<evidence type="ECO:0000259" key="1">
    <source>
        <dbReference type="Pfam" id="PF01272"/>
    </source>
</evidence>
<dbReference type="AlphaFoldDB" id="A0A246JWA5"/>
<name>A0A246JWA5_9SPHN</name>
<dbReference type="GO" id="GO:0032784">
    <property type="term" value="P:regulation of DNA-templated transcription elongation"/>
    <property type="evidence" value="ECO:0007669"/>
    <property type="project" value="InterPro"/>
</dbReference>
<proteinExistence type="predicted"/>
<dbReference type="InterPro" id="IPR036953">
    <property type="entry name" value="GreA/GreB_C_sf"/>
</dbReference>
<dbReference type="Pfam" id="PF01272">
    <property type="entry name" value="GreA_GreB"/>
    <property type="match status" value="1"/>
</dbReference>
<accession>A0A246JWA5</accession>
<reference evidence="2 3" key="1">
    <citation type="journal article" date="2010" name="Int. J. Syst. Evol. Microbiol.">
        <title>Sphingopyxis bauzanensis sp. nov., a psychrophilic bacterium isolated from soil.</title>
        <authorList>
            <person name="Zhang D.C."/>
            <person name="Liu H.C."/>
            <person name="Xin Y.H."/>
            <person name="Zhou Y.G."/>
            <person name="Schinner F."/>
            <person name="Margesin R."/>
        </authorList>
    </citation>
    <scope>NUCLEOTIDE SEQUENCE [LARGE SCALE GENOMIC DNA]</scope>
    <source>
        <strain evidence="2 3">DSM 22271</strain>
    </source>
</reference>
<dbReference type="Gene3D" id="3.10.50.30">
    <property type="entry name" value="Transcription elongation factor, GreA/GreB, C-terminal domain"/>
    <property type="match status" value="1"/>
</dbReference>
<evidence type="ECO:0000313" key="2">
    <source>
        <dbReference type="EMBL" id="OWQ97318.1"/>
    </source>
</evidence>
<dbReference type="EMBL" id="NISK01000002">
    <property type="protein sequence ID" value="OWQ97318.1"/>
    <property type="molecule type" value="Genomic_DNA"/>
</dbReference>
<dbReference type="GO" id="GO:0003746">
    <property type="term" value="F:translation elongation factor activity"/>
    <property type="evidence" value="ECO:0007669"/>
    <property type="project" value="UniProtKB-KW"/>
</dbReference>
<dbReference type="PIRSF" id="PIRSF006092">
    <property type="entry name" value="GreA_GreB"/>
    <property type="match status" value="1"/>
</dbReference>
<keyword evidence="2" id="KW-0648">Protein biosynthesis</keyword>
<keyword evidence="3" id="KW-1185">Reference proteome</keyword>
<gene>
    <name evidence="2" type="ORF">CDQ92_09765</name>
</gene>
<dbReference type="NCBIfam" id="NF004396">
    <property type="entry name" value="PRK05753.1"/>
    <property type="match status" value="1"/>
</dbReference>
<evidence type="ECO:0000313" key="3">
    <source>
        <dbReference type="Proteomes" id="UP000197361"/>
    </source>
</evidence>
<dbReference type="InterPro" id="IPR001437">
    <property type="entry name" value="Tscrpt_elong_fac_GreA/B_C"/>
</dbReference>
<protein>
    <submittedName>
        <fullName evidence="2">Transcription elongation factor GreAB</fullName>
    </submittedName>
</protein>
<dbReference type="InterPro" id="IPR023459">
    <property type="entry name" value="Tscrpt_elong_fac_GreA/B_fam"/>
</dbReference>
<dbReference type="PANTHER" id="PTHR30437:SF5">
    <property type="entry name" value="REGULATOR OF NUCLEOSIDE DIPHOSPHATE KINASE"/>
    <property type="match status" value="1"/>
</dbReference>
<dbReference type="PANTHER" id="PTHR30437">
    <property type="entry name" value="TRANSCRIPTION ELONGATION FACTOR GREA"/>
    <property type="match status" value="1"/>
</dbReference>
<sequence>MTKMKHSKRPPIHMIDSEADVLGDLALAAAERSPQVSAMLLDEMTRAKFYSRERIPADVVIMGATVEFNDAHGSTRSVKLVFPKDADISDGRISILTPVGAGLIGLREGHSILWPDREGHERELTIVRVRQEVSAP</sequence>
<keyword evidence="2" id="KW-0251">Elongation factor</keyword>
<dbReference type="OrthoDB" id="192847at2"/>